<evidence type="ECO:0000313" key="2">
    <source>
        <dbReference type="RefSeq" id="XP_055861105.1"/>
    </source>
</evidence>
<accession>A0A9W2YEG2</accession>
<name>A0A9W2YEG2_BIOGL</name>
<proteinExistence type="predicted"/>
<gene>
    <name evidence="2" type="primary">LOC129921905</name>
</gene>
<protein>
    <submittedName>
        <fullName evidence="2">Uncharacterized protein LOC129921905</fullName>
    </submittedName>
</protein>
<evidence type="ECO:0000313" key="1">
    <source>
        <dbReference type="Proteomes" id="UP001165740"/>
    </source>
</evidence>
<organism evidence="1 2">
    <name type="scientific">Biomphalaria glabrata</name>
    <name type="common">Bloodfluke planorb</name>
    <name type="synonym">Freshwater snail</name>
    <dbReference type="NCBI Taxonomy" id="6526"/>
    <lineage>
        <taxon>Eukaryota</taxon>
        <taxon>Metazoa</taxon>
        <taxon>Spiralia</taxon>
        <taxon>Lophotrochozoa</taxon>
        <taxon>Mollusca</taxon>
        <taxon>Gastropoda</taxon>
        <taxon>Heterobranchia</taxon>
        <taxon>Euthyneura</taxon>
        <taxon>Panpulmonata</taxon>
        <taxon>Hygrophila</taxon>
        <taxon>Lymnaeoidea</taxon>
        <taxon>Planorbidae</taxon>
        <taxon>Biomphalaria</taxon>
    </lineage>
</organism>
<sequence>MSICYRRSCKRDPLEDAQKRNLEQFCATASTLRDDSRYSNGNVASQSCTLPKGGKSVCRPCGQPTTPESYSCRPCGQPKAQESYSCKPCGQPKATESYSCRPCSQPKAQESYSCKPTSEPKMQESYGCRPCGQSKRQENYICRPCGQTNITSSENSACLKSNQGKENAFACTKSSATSSCSTGRCCDRSISSSMSNVCVVAPERATACGHQKAQSSIRNSTWARLTTPSPCSRNIPHQEKSQNQNSVAIGTYVHITAIQDKFRPAGQTTVQRIAAVVMYVTSDSMYQVGTRKGVIGRLFSRDELDVRDYHKFTIKDVPDVRINMHEASTMAF</sequence>
<dbReference type="Proteomes" id="UP001165740">
    <property type="component" value="Chromosome 1"/>
</dbReference>
<keyword evidence="1" id="KW-1185">Reference proteome</keyword>
<dbReference type="GeneID" id="129921905"/>
<reference evidence="2" key="1">
    <citation type="submission" date="2025-08" db="UniProtKB">
        <authorList>
            <consortium name="RefSeq"/>
        </authorList>
    </citation>
    <scope>IDENTIFICATION</scope>
</reference>
<dbReference type="AlphaFoldDB" id="A0A9W2YEG2"/>
<dbReference type="RefSeq" id="XP_055861105.1">
    <property type="nucleotide sequence ID" value="XM_056005130.1"/>
</dbReference>
<dbReference type="OrthoDB" id="6158306at2759"/>